<gene>
    <name evidence="1" type="ORF">BU23DRAFT_570869</name>
</gene>
<dbReference type="AlphaFoldDB" id="A0A6A5V208"/>
<proteinExistence type="predicted"/>
<organism evidence="1 2">
    <name type="scientific">Bimuria novae-zelandiae CBS 107.79</name>
    <dbReference type="NCBI Taxonomy" id="1447943"/>
    <lineage>
        <taxon>Eukaryota</taxon>
        <taxon>Fungi</taxon>
        <taxon>Dikarya</taxon>
        <taxon>Ascomycota</taxon>
        <taxon>Pezizomycotina</taxon>
        <taxon>Dothideomycetes</taxon>
        <taxon>Pleosporomycetidae</taxon>
        <taxon>Pleosporales</taxon>
        <taxon>Massarineae</taxon>
        <taxon>Didymosphaeriaceae</taxon>
        <taxon>Bimuria</taxon>
    </lineage>
</organism>
<dbReference type="EMBL" id="ML976702">
    <property type="protein sequence ID" value="KAF1970279.1"/>
    <property type="molecule type" value="Genomic_DNA"/>
</dbReference>
<dbReference type="OrthoDB" id="5227693at2759"/>
<protein>
    <submittedName>
        <fullName evidence="1">Uncharacterized protein</fullName>
    </submittedName>
</protein>
<reference evidence="1" key="1">
    <citation type="journal article" date="2020" name="Stud. Mycol.">
        <title>101 Dothideomycetes genomes: a test case for predicting lifestyles and emergence of pathogens.</title>
        <authorList>
            <person name="Haridas S."/>
            <person name="Albert R."/>
            <person name="Binder M."/>
            <person name="Bloem J."/>
            <person name="Labutti K."/>
            <person name="Salamov A."/>
            <person name="Andreopoulos B."/>
            <person name="Baker S."/>
            <person name="Barry K."/>
            <person name="Bills G."/>
            <person name="Bluhm B."/>
            <person name="Cannon C."/>
            <person name="Castanera R."/>
            <person name="Culley D."/>
            <person name="Daum C."/>
            <person name="Ezra D."/>
            <person name="Gonzalez J."/>
            <person name="Henrissat B."/>
            <person name="Kuo A."/>
            <person name="Liang C."/>
            <person name="Lipzen A."/>
            <person name="Lutzoni F."/>
            <person name="Magnuson J."/>
            <person name="Mondo S."/>
            <person name="Nolan M."/>
            <person name="Ohm R."/>
            <person name="Pangilinan J."/>
            <person name="Park H.-J."/>
            <person name="Ramirez L."/>
            <person name="Alfaro M."/>
            <person name="Sun H."/>
            <person name="Tritt A."/>
            <person name="Yoshinaga Y."/>
            <person name="Zwiers L.-H."/>
            <person name="Turgeon B."/>
            <person name="Goodwin S."/>
            <person name="Spatafora J."/>
            <person name="Crous P."/>
            <person name="Grigoriev I."/>
        </authorList>
    </citation>
    <scope>NUCLEOTIDE SEQUENCE</scope>
    <source>
        <strain evidence="1">CBS 107.79</strain>
    </source>
</reference>
<dbReference type="Proteomes" id="UP000800036">
    <property type="component" value="Unassembled WGS sequence"/>
</dbReference>
<sequence length="342" mass="38772">MSMVMSYVDFMPPDMVGPLAESNASDIIVLAIRMGMQWRALEPEIGKMQADGNGYSLTSTDVRGLGTVLRFTSAGTHGQFPRIVPSRAADKMLFGIVPGDPILVRKDLPLITKDGKITDISRVSELLNLSTLACKAPRDTSAEVFNDTVTLILPFLPLGGSTITSYCFPGWRIEPFLKGIHWYCESRLAFLRRLQSRWTTHYFVEKGLHEVHIDDTSKYLHLVAGNALMAVHAIEFTDEFVKNYPHRRKHDDQRDAYNITSRHGYFFGLRQYEMGQRYVHYMAHPDFGVAANLRERGLMPDADEVEVAWWILQLRCIIWGISTWHPNDVVEKILGTPVQSSL</sequence>
<keyword evidence="2" id="KW-1185">Reference proteome</keyword>
<accession>A0A6A5V208</accession>
<name>A0A6A5V208_9PLEO</name>
<evidence type="ECO:0000313" key="1">
    <source>
        <dbReference type="EMBL" id="KAF1970279.1"/>
    </source>
</evidence>
<evidence type="ECO:0000313" key="2">
    <source>
        <dbReference type="Proteomes" id="UP000800036"/>
    </source>
</evidence>